<feature type="compositionally biased region" description="Polar residues" evidence="1">
    <location>
        <begin position="481"/>
        <end position="496"/>
    </location>
</feature>
<feature type="region of interest" description="Disordered" evidence="1">
    <location>
        <begin position="465"/>
        <end position="499"/>
    </location>
</feature>
<dbReference type="Proteomes" id="UP001057375">
    <property type="component" value="Unassembled WGS sequence"/>
</dbReference>
<sequence>SDAENLGISACDDAALEYLIDEDEFLEYFTFPSDCSPSDSTHLLSGNVNHIESCLRSISMYSPSAIDFSVCLIGNVSVFPITLRVIEPIVQIEYPSYSIDLDESLLLYPLSFVSSENSIVISDISEPNYGTVSSISDDDSSIIRFKYEPNDEFSGCDSVTFSFFEEFYQFTKNVDVDICVFKKKALPVGNFQYTRKNGTELVLLEYDSDSDSSEIDITSLFIDPFTSVSTSSSIGQYNEEELAVDDSTTFVSISEGDHTDICESINSHLCTINTNLGTINSSNVFRKVSVPIIVAIEGLNSLPICVTFERKRSPLRWALWMFKNVLEKLQKSRKFRSRDVSISISSKASRRSSFHVSRRNSFVHNSTAFPMVGSYSMSVSPQYSSPNFPHSGISSSPASPPYSTEIYSMVRLSRKESSPRGGSPRRSSFSSSRRRLSSSSVGNGLSSSDTVSTVVFGAAKILSQSERGKEKARIEKRERATSFSSPFKEQQQSGRTNRGGKRVQIVLPGDEISPQHDRGDRQYNPRAVLHGGQFVQPPISMVCVEDTSKMAGSEFVKVEDSPSHLLGLGIDGAHQDGAEPHVRRSSKKHRVVTKKLMKIGSRKQKKRRGSRSSRTEPSIADE</sequence>
<reference evidence="2" key="1">
    <citation type="submission" date="2022-03" db="EMBL/GenBank/DDBJ databases">
        <title>Draft genome sequence of Aduncisulcus paluster, a free-living microaerophilic Fornicata.</title>
        <authorList>
            <person name="Yuyama I."/>
            <person name="Kume K."/>
            <person name="Tamura T."/>
            <person name="Inagaki Y."/>
            <person name="Hashimoto T."/>
        </authorList>
    </citation>
    <scope>NUCLEOTIDE SEQUENCE</scope>
    <source>
        <strain evidence="2">NY0171</strain>
    </source>
</reference>
<feature type="compositionally biased region" description="Low complexity" evidence="1">
    <location>
        <begin position="419"/>
        <end position="448"/>
    </location>
</feature>
<evidence type="ECO:0000313" key="2">
    <source>
        <dbReference type="EMBL" id="GKT35838.1"/>
    </source>
</evidence>
<feature type="region of interest" description="Disordered" evidence="1">
    <location>
        <begin position="571"/>
        <end position="622"/>
    </location>
</feature>
<dbReference type="EMBL" id="BQXS01011081">
    <property type="protein sequence ID" value="GKT35838.1"/>
    <property type="molecule type" value="Genomic_DNA"/>
</dbReference>
<accession>A0ABQ5KTN7</accession>
<feature type="compositionally biased region" description="Basic residues" evidence="1">
    <location>
        <begin position="583"/>
        <end position="611"/>
    </location>
</feature>
<feature type="region of interest" description="Disordered" evidence="1">
    <location>
        <begin position="413"/>
        <end position="448"/>
    </location>
</feature>
<feature type="non-terminal residue" evidence="2">
    <location>
        <position position="1"/>
    </location>
</feature>
<keyword evidence="3" id="KW-1185">Reference proteome</keyword>
<evidence type="ECO:0000313" key="3">
    <source>
        <dbReference type="Proteomes" id="UP001057375"/>
    </source>
</evidence>
<feature type="compositionally biased region" description="Basic and acidic residues" evidence="1">
    <location>
        <begin position="466"/>
        <end position="480"/>
    </location>
</feature>
<protein>
    <submittedName>
        <fullName evidence="2">Uncharacterized protein</fullName>
    </submittedName>
</protein>
<evidence type="ECO:0000256" key="1">
    <source>
        <dbReference type="SAM" id="MobiDB-lite"/>
    </source>
</evidence>
<name>A0ABQ5KTN7_9EUKA</name>
<proteinExistence type="predicted"/>
<feature type="compositionally biased region" description="Basic and acidic residues" evidence="1">
    <location>
        <begin position="573"/>
        <end position="582"/>
    </location>
</feature>
<organism evidence="2 3">
    <name type="scientific">Aduncisulcus paluster</name>
    <dbReference type="NCBI Taxonomy" id="2918883"/>
    <lineage>
        <taxon>Eukaryota</taxon>
        <taxon>Metamonada</taxon>
        <taxon>Carpediemonas-like organisms</taxon>
        <taxon>Aduncisulcus</taxon>
    </lineage>
</organism>
<gene>
    <name evidence="2" type="ORF">ADUPG1_008912</name>
</gene>
<comment type="caution">
    <text evidence="2">The sequence shown here is derived from an EMBL/GenBank/DDBJ whole genome shotgun (WGS) entry which is preliminary data.</text>
</comment>